<name>L9WK74_9EURY</name>
<dbReference type="EMBL" id="AOHZ01000109">
    <property type="protein sequence ID" value="ELY48763.1"/>
    <property type="molecule type" value="Genomic_DNA"/>
</dbReference>
<reference evidence="2 3" key="1">
    <citation type="journal article" date="2014" name="PLoS Genet.">
        <title>Phylogenetically driven sequencing of extremely halophilic archaea reveals strategies for static and dynamic osmo-response.</title>
        <authorList>
            <person name="Becker E.A."/>
            <person name="Seitzer P.M."/>
            <person name="Tritt A."/>
            <person name="Larsen D."/>
            <person name="Krusor M."/>
            <person name="Yao A.I."/>
            <person name="Wu D."/>
            <person name="Madern D."/>
            <person name="Eisen J.A."/>
            <person name="Darling A.E."/>
            <person name="Facciotti M.T."/>
        </authorList>
    </citation>
    <scope>NUCLEOTIDE SEQUENCE [LARGE SCALE GENOMIC DNA]</scope>
    <source>
        <strain evidence="2 3">JCM 12255</strain>
    </source>
</reference>
<comment type="caution">
    <text evidence="2">The sequence shown here is derived from an EMBL/GenBank/DDBJ whole genome shotgun (WGS) entry which is preliminary data.</text>
</comment>
<keyword evidence="3" id="KW-1185">Reference proteome</keyword>
<evidence type="ECO:0000313" key="3">
    <source>
        <dbReference type="Proteomes" id="UP000011602"/>
    </source>
</evidence>
<feature type="compositionally biased region" description="Low complexity" evidence="1">
    <location>
        <begin position="67"/>
        <end position="104"/>
    </location>
</feature>
<protein>
    <submittedName>
        <fullName evidence="2">Uncharacterized protein</fullName>
    </submittedName>
</protein>
<evidence type="ECO:0000256" key="1">
    <source>
        <dbReference type="SAM" id="MobiDB-lite"/>
    </source>
</evidence>
<evidence type="ECO:0000313" key="2">
    <source>
        <dbReference type="EMBL" id="ELY48763.1"/>
    </source>
</evidence>
<dbReference type="RefSeq" id="WP_007261603.1">
    <property type="nucleotide sequence ID" value="NZ_AOHZ01000109.1"/>
</dbReference>
<gene>
    <name evidence="2" type="ORF">C493_21796</name>
</gene>
<feature type="region of interest" description="Disordered" evidence="1">
    <location>
        <begin position="51"/>
        <end position="119"/>
    </location>
</feature>
<dbReference type="eggNOG" id="arCOG06178">
    <property type="taxonomic scope" value="Archaea"/>
</dbReference>
<dbReference type="OrthoDB" id="204292at2157"/>
<dbReference type="AlphaFoldDB" id="L9WK74"/>
<organism evidence="2 3">
    <name type="scientific">Natronolimnohabitans innermongolicus JCM 12255</name>
    <dbReference type="NCBI Taxonomy" id="1227499"/>
    <lineage>
        <taxon>Archaea</taxon>
        <taxon>Methanobacteriati</taxon>
        <taxon>Methanobacteriota</taxon>
        <taxon>Stenosarchaea group</taxon>
        <taxon>Halobacteria</taxon>
        <taxon>Halobacteriales</taxon>
        <taxon>Natrialbaceae</taxon>
        <taxon>Natronolimnohabitans</taxon>
    </lineage>
</organism>
<proteinExistence type="predicted"/>
<sequence length="152" mass="15962">MTSGDGDRPRPPTALDDEARAALAGLENRDIDDLRAAGEYLVDLAAWKAATSNDWEPDADRERAAEADGTPNAAATAGTSANSRDGEQDSSTAADGASADAADGSELEYPAGVPPRASVTVKEIAGSTYHYYQWRDGDRIESKTVQRGHGSH</sequence>
<dbReference type="Proteomes" id="UP000011602">
    <property type="component" value="Unassembled WGS sequence"/>
</dbReference>
<accession>L9WK74</accession>